<evidence type="ECO:0000256" key="4">
    <source>
        <dbReference type="ARBA" id="ARBA00022750"/>
    </source>
</evidence>
<dbReference type="CDD" id="cd05472">
    <property type="entry name" value="cnd41_like"/>
    <property type="match status" value="1"/>
</dbReference>
<dbReference type="GO" id="GO:0004190">
    <property type="term" value="F:aspartic-type endopeptidase activity"/>
    <property type="evidence" value="ECO:0007669"/>
    <property type="project" value="UniProtKB-KW"/>
</dbReference>
<dbReference type="InterPro" id="IPR001969">
    <property type="entry name" value="Aspartic_peptidase_AS"/>
</dbReference>
<feature type="active site" evidence="7">
    <location>
        <position position="154"/>
    </location>
</feature>
<evidence type="ECO:0000256" key="3">
    <source>
        <dbReference type="ARBA" id="ARBA00022729"/>
    </source>
</evidence>
<reference evidence="10 11" key="1">
    <citation type="journal article" date="2017" name="Nature">
        <title>The Apostasia genome and the evolution of orchids.</title>
        <authorList>
            <person name="Zhang G.Q."/>
            <person name="Liu K.W."/>
            <person name="Li Z."/>
            <person name="Lohaus R."/>
            <person name="Hsiao Y.Y."/>
            <person name="Niu S.C."/>
            <person name="Wang J.Y."/>
            <person name="Lin Y.C."/>
            <person name="Xu Q."/>
            <person name="Chen L.J."/>
            <person name="Yoshida K."/>
            <person name="Fujiwara S."/>
            <person name="Wang Z.W."/>
            <person name="Zhang Y.Q."/>
            <person name="Mitsuda N."/>
            <person name="Wang M."/>
            <person name="Liu G.H."/>
            <person name="Pecoraro L."/>
            <person name="Huang H.X."/>
            <person name="Xiao X.J."/>
            <person name="Lin M."/>
            <person name="Wu X.Y."/>
            <person name="Wu W.L."/>
            <person name="Chen Y.Y."/>
            <person name="Chang S.B."/>
            <person name="Sakamoto S."/>
            <person name="Ohme-Takagi M."/>
            <person name="Yagi M."/>
            <person name="Zeng S.J."/>
            <person name="Shen C.Y."/>
            <person name="Yeh C.M."/>
            <person name="Luo Y.B."/>
            <person name="Tsai W.C."/>
            <person name="Van de Peer Y."/>
            <person name="Liu Z.J."/>
        </authorList>
    </citation>
    <scope>NUCLEOTIDE SEQUENCE [LARGE SCALE GENOMIC DNA]</scope>
    <source>
        <strain evidence="11">cv. Shenzhen</strain>
        <tissue evidence="10">Stem</tissue>
    </source>
</reference>
<name>A0A2I0BBL9_9ASPA</name>
<feature type="active site" evidence="7">
    <location>
        <position position="360"/>
    </location>
</feature>
<dbReference type="PROSITE" id="PS51767">
    <property type="entry name" value="PEPTIDASE_A1"/>
    <property type="match status" value="1"/>
</dbReference>
<gene>
    <name evidence="10" type="primary">ASPG2</name>
    <name evidence="10" type="ORF">AXF42_Ash013319</name>
</gene>
<accession>A0A2I0BBL9</accession>
<evidence type="ECO:0000256" key="8">
    <source>
        <dbReference type="SAM" id="SignalP"/>
    </source>
</evidence>
<dbReference type="InterPro" id="IPR032799">
    <property type="entry name" value="TAXi_C"/>
</dbReference>
<keyword evidence="2 10" id="KW-0645">Protease</keyword>
<feature type="domain" description="Peptidase A1" evidence="9">
    <location>
        <begin position="136"/>
        <end position="476"/>
    </location>
</feature>
<dbReference type="Gene3D" id="2.40.70.10">
    <property type="entry name" value="Acid Proteases"/>
    <property type="match status" value="2"/>
</dbReference>
<dbReference type="InterPro" id="IPR033873">
    <property type="entry name" value="CND41-like"/>
</dbReference>
<dbReference type="PANTHER" id="PTHR13683">
    <property type="entry name" value="ASPARTYL PROTEASES"/>
    <property type="match status" value="1"/>
</dbReference>
<evidence type="ECO:0000256" key="2">
    <source>
        <dbReference type="ARBA" id="ARBA00022670"/>
    </source>
</evidence>
<dbReference type="AlphaFoldDB" id="A0A2I0BBL9"/>
<dbReference type="InterPro" id="IPR001461">
    <property type="entry name" value="Aspartic_peptidase_A1"/>
</dbReference>
<protein>
    <submittedName>
        <fullName evidence="10">Protein aspartic protease in guard cell 2</fullName>
    </submittedName>
</protein>
<evidence type="ECO:0000256" key="7">
    <source>
        <dbReference type="PIRSR" id="PIRSR601461-1"/>
    </source>
</evidence>
<dbReference type="InterPro" id="IPR032861">
    <property type="entry name" value="TAXi_N"/>
</dbReference>
<evidence type="ECO:0000259" key="9">
    <source>
        <dbReference type="PROSITE" id="PS51767"/>
    </source>
</evidence>
<dbReference type="FunFam" id="2.40.70.10:FF:000016">
    <property type="entry name" value="Probable aspartic protease At2g35615"/>
    <property type="match status" value="1"/>
</dbReference>
<dbReference type="FunFam" id="2.40.70.10:FF:000010">
    <property type="entry name" value="Aspartyl protease family protein 2"/>
    <property type="match status" value="1"/>
</dbReference>
<keyword evidence="3 8" id="KW-0732">Signal</keyword>
<dbReference type="Pfam" id="PF14543">
    <property type="entry name" value="TAXi_N"/>
    <property type="match status" value="1"/>
</dbReference>
<evidence type="ECO:0000313" key="10">
    <source>
        <dbReference type="EMBL" id="PKA65198.1"/>
    </source>
</evidence>
<keyword evidence="11" id="KW-1185">Reference proteome</keyword>
<dbReference type="InterPro" id="IPR021109">
    <property type="entry name" value="Peptidase_aspartic_dom_sf"/>
</dbReference>
<evidence type="ECO:0000256" key="6">
    <source>
        <dbReference type="ARBA" id="ARBA00023125"/>
    </source>
</evidence>
<dbReference type="OrthoDB" id="2747330at2759"/>
<proteinExistence type="inferred from homology"/>
<evidence type="ECO:0000256" key="1">
    <source>
        <dbReference type="ARBA" id="ARBA00007447"/>
    </source>
</evidence>
<dbReference type="PANTHER" id="PTHR13683:SF265">
    <property type="entry name" value="PROTEIN ASPARTIC PROTEASE IN GUARD CELL 2"/>
    <property type="match status" value="1"/>
</dbReference>
<evidence type="ECO:0000256" key="5">
    <source>
        <dbReference type="ARBA" id="ARBA00022801"/>
    </source>
</evidence>
<comment type="similarity">
    <text evidence="1">Belongs to the peptidase A1 family.</text>
</comment>
<dbReference type="PROSITE" id="PS00141">
    <property type="entry name" value="ASP_PROTEASE"/>
    <property type="match status" value="1"/>
</dbReference>
<keyword evidence="5" id="KW-0378">Hydrolase</keyword>
<keyword evidence="6" id="KW-0238">DNA-binding</keyword>
<dbReference type="GO" id="GO:0006508">
    <property type="term" value="P:proteolysis"/>
    <property type="evidence" value="ECO:0007669"/>
    <property type="project" value="UniProtKB-KW"/>
</dbReference>
<dbReference type="Proteomes" id="UP000236161">
    <property type="component" value="Unassembled WGS sequence"/>
</dbReference>
<feature type="chain" id="PRO_5014183371" evidence="8">
    <location>
        <begin position="26"/>
        <end position="480"/>
    </location>
</feature>
<organism evidence="10 11">
    <name type="scientific">Apostasia shenzhenica</name>
    <dbReference type="NCBI Taxonomy" id="1088818"/>
    <lineage>
        <taxon>Eukaryota</taxon>
        <taxon>Viridiplantae</taxon>
        <taxon>Streptophyta</taxon>
        <taxon>Embryophyta</taxon>
        <taxon>Tracheophyta</taxon>
        <taxon>Spermatophyta</taxon>
        <taxon>Magnoliopsida</taxon>
        <taxon>Liliopsida</taxon>
        <taxon>Asparagales</taxon>
        <taxon>Orchidaceae</taxon>
        <taxon>Apostasioideae</taxon>
        <taxon>Apostasia</taxon>
    </lineage>
</organism>
<evidence type="ECO:0000313" key="11">
    <source>
        <dbReference type="Proteomes" id="UP000236161"/>
    </source>
</evidence>
<dbReference type="SUPFAM" id="SSF50630">
    <property type="entry name" value="Acid proteases"/>
    <property type="match status" value="1"/>
</dbReference>
<dbReference type="EMBL" id="KZ451896">
    <property type="protein sequence ID" value="PKA65198.1"/>
    <property type="molecule type" value="Genomic_DNA"/>
</dbReference>
<dbReference type="GO" id="GO:0003677">
    <property type="term" value="F:DNA binding"/>
    <property type="evidence" value="ECO:0007669"/>
    <property type="project" value="UniProtKB-KW"/>
</dbReference>
<dbReference type="Pfam" id="PF14541">
    <property type="entry name" value="TAXi_C"/>
    <property type="match status" value="1"/>
</dbReference>
<sequence>MATATPQSLRIFYSLTLLLSSATYAAVSRAGAAAKFDNLSVHELIISSAHRQQPPHPSSHHINAAKRSANILSLKLYRRHSAAGKSNSGHRHRVTDLILRDHRRIAALLHRLSPYYRTDDFGSGVVPGLAQGSGEYFVRVGVGSPPKQQFMVVDSGSDLIWVQCQPCGQCYPQPDPIFDPALSASFSGVPCSSPVCALLSSGHSDSAASCSSGRCRYQVSYGDGSYTRGTLALETLTFDDAVVNNVAMGCGHRNRGLFVGAAGILGLGWGPLSFVGQLGGLAGGVFAYCLPGDGASGGLVFGRSAAVPEGAVWVPLLRNARAPSFYYVGLAGLGVGGERLAVAEEEFQMTEDGDGGTVMDTGTAVTRLPAAAYSALRDGYVAAAAGLPRAPGVSIFDTCYALAGYGSVRVPTVAFYFSGGAELTLPARNFLIPVDNGGTFCFAFAPSSSELAIIGNIQQEGIQITVDSANGFLGFGPTTC</sequence>
<keyword evidence="4" id="KW-0064">Aspartyl protease</keyword>
<dbReference type="InterPro" id="IPR033121">
    <property type="entry name" value="PEPTIDASE_A1"/>
</dbReference>
<dbReference type="STRING" id="1088818.A0A2I0BBL9"/>
<feature type="signal peptide" evidence="8">
    <location>
        <begin position="1"/>
        <end position="25"/>
    </location>
</feature>